<comment type="similarity">
    <text evidence="2">Belongs to the PMP-22/EMP/MP20 family.</text>
</comment>
<comment type="subcellular location">
    <subcellularLocation>
        <location evidence="1">Membrane</location>
        <topology evidence="1">Multi-pass membrane protein</topology>
    </subcellularLocation>
</comment>
<evidence type="ECO:0000256" key="1">
    <source>
        <dbReference type="ARBA" id="ARBA00004141"/>
    </source>
</evidence>
<protein>
    <submittedName>
        <fullName evidence="8">Natural killer cell group 7 sequence</fullName>
    </submittedName>
</protein>
<dbReference type="InterPro" id="IPR004032">
    <property type="entry name" value="PMP22_EMP_MP20"/>
</dbReference>
<sequence>MCLPGNQLSPTVENLCRTCDNSVNHCLDHLGRHPPEQPASKDFSRALPHHIGGDEPIREGRGSHSGREGVRRIGPDAGLKLQRTPGQSPCVLAASLSGPSVSLSCKKWKPRAVSMEPCRSLALLAGSLGLAASLIALSTDYWIAAIGPNFSAHSGLWPTSQGVQVAGYIHVTQSFCILAVLWALVSVSLLVLSCIPALSAPGRGPLVSTVMAFAAALSTLVAMAVYTSTRWSQTPSPQVQTFFSWSFYLGWVSFLLFLFAGCLSLGAHCRTRRAEYETL</sequence>
<feature type="transmembrane region" description="Helical" evidence="7">
    <location>
        <begin position="245"/>
        <end position="267"/>
    </location>
</feature>
<keyword evidence="9" id="KW-1185">Reference proteome</keyword>
<dbReference type="Proteomes" id="UP001623349">
    <property type="component" value="Unassembled WGS sequence"/>
</dbReference>
<accession>A0ABQ0EY55</accession>
<dbReference type="InterPro" id="IPR004031">
    <property type="entry name" value="PMP22/EMP/MP20/Claudin"/>
</dbReference>
<gene>
    <name evidence="8" type="ORF">APTSU1_000721000</name>
</gene>
<feature type="region of interest" description="Disordered" evidence="6">
    <location>
        <begin position="49"/>
        <end position="81"/>
    </location>
</feature>
<evidence type="ECO:0000256" key="6">
    <source>
        <dbReference type="SAM" id="MobiDB-lite"/>
    </source>
</evidence>
<name>A0ABQ0EY55_APOSI</name>
<proteinExistence type="inferred from homology"/>
<dbReference type="PANTHER" id="PTHR10671">
    <property type="entry name" value="EPITHELIAL MEMBRANE PROTEIN-RELATED"/>
    <property type="match status" value="1"/>
</dbReference>
<dbReference type="PANTHER" id="PTHR10671:SF34">
    <property type="entry name" value="PROTEIN NKG7"/>
    <property type="match status" value="1"/>
</dbReference>
<evidence type="ECO:0000256" key="7">
    <source>
        <dbReference type="SAM" id="Phobius"/>
    </source>
</evidence>
<dbReference type="Pfam" id="PF00822">
    <property type="entry name" value="PMP22_Claudin"/>
    <property type="match status" value="1"/>
</dbReference>
<evidence type="ECO:0000313" key="8">
    <source>
        <dbReference type="EMBL" id="GAB1291979.1"/>
    </source>
</evidence>
<feature type="transmembrane region" description="Helical" evidence="7">
    <location>
        <begin position="121"/>
        <end position="145"/>
    </location>
</feature>
<keyword evidence="3 7" id="KW-0812">Transmembrane</keyword>
<keyword evidence="4 7" id="KW-1133">Transmembrane helix</keyword>
<feature type="transmembrane region" description="Helical" evidence="7">
    <location>
        <begin position="204"/>
        <end position="225"/>
    </location>
</feature>
<evidence type="ECO:0000313" key="9">
    <source>
        <dbReference type="Proteomes" id="UP001623349"/>
    </source>
</evidence>
<evidence type="ECO:0000256" key="4">
    <source>
        <dbReference type="ARBA" id="ARBA00022989"/>
    </source>
</evidence>
<keyword evidence="5 7" id="KW-0472">Membrane</keyword>
<evidence type="ECO:0000256" key="3">
    <source>
        <dbReference type="ARBA" id="ARBA00022692"/>
    </source>
</evidence>
<dbReference type="Gene3D" id="1.20.140.150">
    <property type="match status" value="1"/>
</dbReference>
<dbReference type="PROSITE" id="PS01222">
    <property type="entry name" value="PMP22_2"/>
    <property type="match status" value="1"/>
</dbReference>
<evidence type="ECO:0000256" key="5">
    <source>
        <dbReference type="ARBA" id="ARBA00023136"/>
    </source>
</evidence>
<dbReference type="InterPro" id="IPR050579">
    <property type="entry name" value="PMP-22/EMP/MP20-like"/>
</dbReference>
<feature type="compositionally biased region" description="Basic and acidic residues" evidence="6">
    <location>
        <begin position="51"/>
        <end position="74"/>
    </location>
</feature>
<dbReference type="EMBL" id="BAAFST010000007">
    <property type="protein sequence ID" value="GAB1291979.1"/>
    <property type="molecule type" value="Genomic_DNA"/>
</dbReference>
<comment type="caution">
    <text evidence="8">The sequence shown here is derived from an EMBL/GenBank/DDBJ whole genome shotgun (WGS) entry which is preliminary data.</text>
</comment>
<organism evidence="8 9">
    <name type="scientific">Apodemus speciosus</name>
    <name type="common">Large Japanese field mouse</name>
    <dbReference type="NCBI Taxonomy" id="105296"/>
    <lineage>
        <taxon>Eukaryota</taxon>
        <taxon>Metazoa</taxon>
        <taxon>Chordata</taxon>
        <taxon>Craniata</taxon>
        <taxon>Vertebrata</taxon>
        <taxon>Euteleostomi</taxon>
        <taxon>Mammalia</taxon>
        <taxon>Eutheria</taxon>
        <taxon>Euarchontoglires</taxon>
        <taxon>Glires</taxon>
        <taxon>Rodentia</taxon>
        <taxon>Myomorpha</taxon>
        <taxon>Muroidea</taxon>
        <taxon>Muridae</taxon>
        <taxon>Murinae</taxon>
        <taxon>Apodemus</taxon>
    </lineage>
</organism>
<evidence type="ECO:0000256" key="2">
    <source>
        <dbReference type="ARBA" id="ARBA00006864"/>
    </source>
</evidence>
<reference evidence="8 9" key="1">
    <citation type="submission" date="2024-08" db="EMBL/GenBank/DDBJ databases">
        <title>The draft genome of Apodemus speciosus.</title>
        <authorList>
            <person name="Nabeshima K."/>
            <person name="Suzuki S."/>
            <person name="Onuma M."/>
        </authorList>
    </citation>
    <scope>NUCLEOTIDE SEQUENCE [LARGE SCALE GENOMIC DNA]</scope>
    <source>
        <strain evidence="8">IB14-021</strain>
    </source>
</reference>
<feature type="transmembrane region" description="Helical" evidence="7">
    <location>
        <begin position="165"/>
        <end position="192"/>
    </location>
</feature>